<evidence type="ECO:0000313" key="1">
    <source>
        <dbReference type="EMBL" id="GFY39191.1"/>
    </source>
</evidence>
<protein>
    <submittedName>
        <fullName evidence="1">Uncharacterized protein</fullName>
    </submittedName>
</protein>
<dbReference type="InterPro" id="IPR036236">
    <property type="entry name" value="Znf_C2H2_sf"/>
</dbReference>
<gene>
    <name evidence="1" type="ORF">TNIN_233571</name>
</gene>
<dbReference type="EMBL" id="BMAV01001245">
    <property type="protein sequence ID" value="GFY39191.1"/>
    <property type="molecule type" value="Genomic_DNA"/>
</dbReference>
<organism evidence="1 2">
    <name type="scientific">Trichonephila inaurata madagascariensis</name>
    <dbReference type="NCBI Taxonomy" id="2747483"/>
    <lineage>
        <taxon>Eukaryota</taxon>
        <taxon>Metazoa</taxon>
        <taxon>Ecdysozoa</taxon>
        <taxon>Arthropoda</taxon>
        <taxon>Chelicerata</taxon>
        <taxon>Arachnida</taxon>
        <taxon>Araneae</taxon>
        <taxon>Araneomorphae</taxon>
        <taxon>Entelegynae</taxon>
        <taxon>Araneoidea</taxon>
        <taxon>Nephilidae</taxon>
        <taxon>Trichonephila</taxon>
        <taxon>Trichonephila inaurata</taxon>
    </lineage>
</organism>
<dbReference type="OrthoDB" id="6077919at2759"/>
<dbReference type="AlphaFoldDB" id="A0A8X6WSW7"/>
<proteinExistence type="predicted"/>
<sequence>MSFLHSFRGVAAQCSFCNKGFALPSYWKYHLKRRDTIKEIDCLQCLKRFRGKYCPGALASLEGRIYCESCSTGSSPIEYVTS</sequence>
<dbReference type="Gene3D" id="3.30.160.60">
    <property type="entry name" value="Classic Zinc Finger"/>
    <property type="match status" value="1"/>
</dbReference>
<keyword evidence="2" id="KW-1185">Reference proteome</keyword>
<dbReference type="Proteomes" id="UP000886998">
    <property type="component" value="Unassembled WGS sequence"/>
</dbReference>
<reference evidence="1" key="1">
    <citation type="submission" date="2020-08" db="EMBL/GenBank/DDBJ databases">
        <title>Multicomponent nature underlies the extraordinary mechanical properties of spider dragline silk.</title>
        <authorList>
            <person name="Kono N."/>
            <person name="Nakamura H."/>
            <person name="Mori M."/>
            <person name="Yoshida Y."/>
            <person name="Ohtoshi R."/>
            <person name="Malay A.D."/>
            <person name="Moran D.A.P."/>
            <person name="Tomita M."/>
            <person name="Numata K."/>
            <person name="Arakawa K."/>
        </authorList>
    </citation>
    <scope>NUCLEOTIDE SEQUENCE</scope>
</reference>
<dbReference type="SUPFAM" id="SSF57667">
    <property type="entry name" value="beta-beta-alpha zinc fingers"/>
    <property type="match status" value="1"/>
</dbReference>
<name>A0A8X6WSW7_9ARAC</name>
<comment type="caution">
    <text evidence="1">The sequence shown here is derived from an EMBL/GenBank/DDBJ whole genome shotgun (WGS) entry which is preliminary data.</text>
</comment>
<accession>A0A8X6WSW7</accession>
<evidence type="ECO:0000313" key="2">
    <source>
        <dbReference type="Proteomes" id="UP000886998"/>
    </source>
</evidence>